<keyword evidence="1" id="KW-0945">Host-virus interaction</keyword>
<feature type="compositionally biased region" description="Pro residues" evidence="2">
    <location>
        <begin position="524"/>
        <end position="537"/>
    </location>
</feature>
<feature type="compositionally biased region" description="Low complexity" evidence="2">
    <location>
        <begin position="950"/>
        <end position="962"/>
    </location>
</feature>
<dbReference type="AlphaFoldDB" id="A0A162YLH4"/>
<keyword evidence="4" id="KW-1185">Reference proteome</keyword>
<evidence type="ECO:0000256" key="2">
    <source>
        <dbReference type="SAM" id="MobiDB-lite"/>
    </source>
</evidence>
<feature type="compositionally biased region" description="Acidic residues" evidence="2">
    <location>
        <begin position="469"/>
        <end position="504"/>
    </location>
</feature>
<sequence length="1244" mass="136287">MASFGKVLDLLDDRYLELQDVTGNVEPLPTLVPYEDYTQNVHVYRMDTSHEIFMGLIQDFTMRRAHETGKELWTWCVQWEVDHSSHPSSPKKVRLDAQQPHTLSNTPQTPRQVPALTIFERRTLDGALMLEEEMLRILIDIVQVASALVPNFIEFLYRWVDYYEGDGKALKAALRWEIPSLWDFEYHPLVLPPEGDTETEVGAQPGGQQEERAQSASYSRAAELRESSPTKKMHARPKPNLAAIELRTFYTEESERLQYREVKYGIQPPKLEQPLPPLINIPRDQCKRAKYYAACFKSRQRALYLLLEAGVTMRQINNYQKLQTTHPKETPESGDGNGLRNYQKDAKYAQAQFELKEEQVKQREIAISNKLAAEAHFAAQTAVPDGASGLPLIPPTPSYAKRPDMAAAMVERIRETRVKKGEKINFVPKPLVGRMRSKMFEYASERPELMPGVDLSTIPGWYVRRTGAEEEDADLGAETDEFLNTSEEEDEEDEDEDDDTDMESDSSNQDGNGFAAMPVSAPNLPRPPLPLPLPPRPSTAMVSTAGTLSNSNLTTNGQVALNNLPTSALGPADQSTPSNIATYMQNLSSEQAERLLPLLSAEARRAVTSRLGPNYQSQGSVAQVAISGTTNSSADDRSEPDPAGHRCMYGRVAGSLHPRLPTTQPIQVLDGHSSGSSSFASAALGLPARPSPAASFPIETEQRRSQGFSFKNTPNDHSSRSDQPKSELGAEVAESAEEDMSRPLFHLRPVQNTANLAGLGREALVNVSTGRDLPNQYPSPVTLAPDVAQQRIFNMSTDGLQSFYRPFFNVTDQPTPSIIDEKQHAAAQENHNVPVYALAPTSAGPASINAQPTNTGFNAEYFMHLRRQQELSVSPTTSNTRQQPVQLAEPTVSDAPLTLRPQLMTASELGQPWSGQIQEMVTADLAAMNARTHTVQASPSLPLPPPLPSQPQFLQSVPLTLSTPPPPFPPPSGAMLPPPRAGMTRNAPSPLSLPPSQPSPFSTIVPQIPATSPFLDPPSSAAPPIQIYLPQILVAGNSIGPGGQHVGNDGRMETDALLLGHEDAAGGALVLSKALFLPVGVWENTLRKVRGGRWSVLETYGCPSTHPAKGKGKARAGVGGTGREAECHGAVYGKLATAYALMRGSPPAAREELLTKRWRVSRGPLTALDRGAVWEGWAAYIDQDIKMSAIERKGAMGRDVNGAAAKVEDGDVRDGYWPCSKDGEAARRRREMEELMDEDEDMDD</sequence>
<protein>
    <submittedName>
        <fullName evidence="3">Uncharacterized protein</fullName>
    </submittedName>
</protein>
<accession>A0A162YLH4</accession>
<dbReference type="EMBL" id="JYNV01000286">
    <property type="protein sequence ID" value="KZM20111.1"/>
    <property type="molecule type" value="Genomic_DNA"/>
</dbReference>
<dbReference type="STRING" id="5454.A0A162YLH4"/>
<feature type="compositionally biased region" description="Basic and acidic residues" evidence="2">
    <location>
        <begin position="1221"/>
        <end position="1233"/>
    </location>
</feature>
<organism evidence="3 4">
    <name type="scientific">Didymella rabiei</name>
    <name type="common">Chickpea ascochyta blight fungus</name>
    <name type="synonym">Mycosphaerella rabiei</name>
    <dbReference type="NCBI Taxonomy" id="5454"/>
    <lineage>
        <taxon>Eukaryota</taxon>
        <taxon>Fungi</taxon>
        <taxon>Dikarya</taxon>
        <taxon>Ascomycota</taxon>
        <taxon>Pezizomycotina</taxon>
        <taxon>Dothideomycetes</taxon>
        <taxon>Pleosporomycetidae</taxon>
        <taxon>Pleosporales</taxon>
        <taxon>Pleosporineae</taxon>
        <taxon>Didymellaceae</taxon>
        <taxon>Ascochyta</taxon>
    </lineage>
</organism>
<feature type="region of interest" description="Disordered" evidence="2">
    <location>
        <begin position="469"/>
        <end position="541"/>
    </location>
</feature>
<proteinExistence type="predicted"/>
<name>A0A162YLH4_DIDRA</name>
<feature type="region of interest" description="Disordered" evidence="2">
    <location>
        <begin position="628"/>
        <end position="741"/>
    </location>
</feature>
<comment type="caution">
    <text evidence="3">The sequence shown here is derived from an EMBL/GenBank/DDBJ whole genome shotgun (WGS) entry which is preliminary data.</text>
</comment>
<feature type="compositionally biased region" description="Basic and acidic residues" evidence="2">
    <location>
        <begin position="634"/>
        <end position="644"/>
    </location>
</feature>
<evidence type="ECO:0000313" key="3">
    <source>
        <dbReference type="EMBL" id="KZM20111.1"/>
    </source>
</evidence>
<feature type="compositionally biased region" description="Low complexity" evidence="2">
    <location>
        <begin position="669"/>
        <end position="686"/>
    </location>
</feature>
<dbReference type="PANTHER" id="PTHR13037">
    <property type="entry name" value="FORMIN"/>
    <property type="match status" value="1"/>
</dbReference>
<feature type="region of interest" description="Disordered" evidence="2">
    <location>
        <begin position="936"/>
        <end position="998"/>
    </location>
</feature>
<feature type="compositionally biased region" description="Polar residues" evidence="2">
    <location>
        <begin position="705"/>
        <end position="716"/>
    </location>
</feature>
<feature type="region of interest" description="Disordered" evidence="2">
    <location>
        <begin position="193"/>
        <end position="237"/>
    </location>
</feature>
<dbReference type="Proteomes" id="UP000076837">
    <property type="component" value="Unassembled WGS sequence"/>
</dbReference>
<reference evidence="3 4" key="1">
    <citation type="journal article" date="2016" name="Sci. Rep.">
        <title>Draft genome sequencing and secretome analysis of fungal phytopathogen Ascochyta rabiei provides insight into the necrotrophic effector repertoire.</title>
        <authorList>
            <person name="Verma S."/>
            <person name="Gazara R.K."/>
            <person name="Nizam S."/>
            <person name="Parween S."/>
            <person name="Chattopadhyay D."/>
            <person name="Verma P.K."/>
        </authorList>
    </citation>
    <scope>NUCLEOTIDE SEQUENCE [LARGE SCALE GENOMIC DNA]</scope>
    <source>
        <strain evidence="3 4">ArDII</strain>
    </source>
</reference>
<feature type="compositionally biased region" description="Pro residues" evidence="2">
    <location>
        <begin position="963"/>
        <end position="980"/>
    </location>
</feature>
<feature type="compositionally biased region" description="Acidic residues" evidence="2">
    <location>
        <begin position="1234"/>
        <end position="1244"/>
    </location>
</feature>
<evidence type="ECO:0000256" key="1">
    <source>
        <dbReference type="ARBA" id="ARBA00022581"/>
    </source>
</evidence>
<dbReference type="PANTHER" id="PTHR13037:SF24">
    <property type="entry name" value="POLYCOMB PROTEIN PCL-RELATED"/>
    <property type="match status" value="1"/>
</dbReference>
<feature type="region of interest" description="Disordered" evidence="2">
    <location>
        <begin position="1221"/>
        <end position="1244"/>
    </location>
</feature>
<gene>
    <name evidence="3" type="ORF">ST47_g8771</name>
</gene>
<evidence type="ECO:0000313" key="4">
    <source>
        <dbReference type="Proteomes" id="UP000076837"/>
    </source>
</evidence>